<feature type="domain" description="S-layer protein C-terminal" evidence="3">
    <location>
        <begin position="26"/>
        <end position="84"/>
    </location>
</feature>
<evidence type="ECO:0000259" key="3">
    <source>
        <dbReference type="Pfam" id="PF03217"/>
    </source>
</evidence>
<organism evidence="5 6">
    <name type="scientific">Lactobacillus equicursoris</name>
    <dbReference type="NCBI Taxonomy" id="420645"/>
    <lineage>
        <taxon>Bacteria</taxon>
        <taxon>Bacillati</taxon>
        <taxon>Bacillota</taxon>
        <taxon>Bacilli</taxon>
        <taxon>Lactobacillales</taxon>
        <taxon>Lactobacillaceae</taxon>
        <taxon>Lactobacillus</taxon>
    </lineage>
</organism>
<keyword evidence="1" id="KW-0732">Signal</keyword>
<dbReference type="Pfam" id="PF03217">
    <property type="entry name" value="SlpA"/>
    <property type="match status" value="1"/>
</dbReference>
<dbReference type="InterPro" id="IPR024968">
    <property type="entry name" value="SlpA_C_lactobacillus"/>
</dbReference>
<dbReference type="InterPro" id="IPR014044">
    <property type="entry name" value="CAP_dom"/>
</dbReference>
<dbReference type="Gene3D" id="2.60.40.4300">
    <property type="match status" value="1"/>
</dbReference>
<dbReference type="Pfam" id="PF17966">
    <property type="entry name" value="Muc_B2"/>
    <property type="match status" value="1"/>
</dbReference>
<dbReference type="EMBL" id="VUMW01000020">
    <property type="protein sequence ID" value="MST80212.1"/>
    <property type="molecule type" value="Genomic_DNA"/>
</dbReference>
<feature type="signal peptide" evidence="1">
    <location>
        <begin position="1"/>
        <end position="27"/>
    </location>
</feature>
<name>A0A844FPV5_9LACO</name>
<dbReference type="Proteomes" id="UP000452141">
    <property type="component" value="Unassembled WGS sequence"/>
</dbReference>
<feature type="domain" description="SCP" evidence="2">
    <location>
        <begin position="315"/>
        <end position="441"/>
    </location>
</feature>
<dbReference type="InterPro" id="IPR035940">
    <property type="entry name" value="CAP_sf"/>
</dbReference>
<dbReference type="InterPro" id="IPR041495">
    <property type="entry name" value="Mub_B2"/>
</dbReference>
<evidence type="ECO:0000259" key="2">
    <source>
        <dbReference type="Pfam" id="PF00188"/>
    </source>
</evidence>
<dbReference type="SUPFAM" id="SSF55797">
    <property type="entry name" value="PR-1-like"/>
    <property type="match status" value="1"/>
</dbReference>
<gene>
    <name evidence="5" type="ORF">FYJ61_07065</name>
</gene>
<evidence type="ECO:0008006" key="7">
    <source>
        <dbReference type="Google" id="ProtNLM"/>
    </source>
</evidence>
<reference evidence="5 6" key="1">
    <citation type="submission" date="2019-08" db="EMBL/GenBank/DDBJ databases">
        <title>In-depth cultivation of the pig gut microbiome towards novel bacterial diversity and tailored functional studies.</title>
        <authorList>
            <person name="Wylensek D."/>
            <person name="Hitch T.C.A."/>
            <person name="Clavel T."/>
        </authorList>
    </citation>
    <scope>NUCLEOTIDE SEQUENCE [LARGE SCALE GENOMIC DNA]</scope>
    <source>
        <strain evidence="5 6">WCA-470BD-2E</strain>
    </source>
</reference>
<evidence type="ECO:0000256" key="1">
    <source>
        <dbReference type="SAM" id="SignalP"/>
    </source>
</evidence>
<sequence>MKLKNAATLLLAGGLAAGAYLPGQAQAKASYKIQFTKTAYVYTTKGKKTKTHYSKNKVATAYKTVKVKGKSYYDLGHGELVKTSDAKKYVVKKSAYKTSTQTKKIVRTIQLYKPNGDVTKKIQNAYVKRIVKQNTKTKKKTYGKWSTSSWTTYTVPEEDGYEASQSTVASEDVFSTTKNKTVKVTYKEVKNTLTITAVNFNVTATGKDPDAFIGAYKLNSDQTLEDVESNVEVAQNVDLLDNTSKNYPWVYTVIEEGVDKKGTHFYHLQEDTEGATSVWVKASDFTKTTEANNVNAAARFQWTEKENRAVEQADLQLLNSYRAAVGVAPLTIAVDQQAATDARAQKGVEYRKATGQLSHNYAFGASENLAGGYISQKLSTQAFIDFTMSRIKDSWDTEKKTYDSHSTGKTGHYTTIINPMYTKVAISTVPYTNDKGYLCYFTVEEYFR</sequence>
<comment type="caution">
    <text evidence="5">The sequence shown here is derived from an EMBL/GenBank/DDBJ whole genome shotgun (WGS) entry which is preliminary data.</text>
</comment>
<dbReference type="AlphaFoldDB" id="A0A844FPV5"/>
<feature type="domain" description="Mub B2-like" evidence="4">
    <location>
        <begin position="97"/>
        <end position="188"/>
    </location>
</feature>
<dbReference type="Gene3D" id="3.40.33.10">
    <property type="entry name" value="CAP"/>
    <property type="match status" value="1"/>
</dbReference>
<evidence type="ECO:0000259" key="4">
    <source>
        <dbReference type="Pfam" id="PF17966"/>
    </source>
</evidence>
<protein>
    <recommendedName>
        <fullName evidence="7">SCP domain-containing protein</fullName>
    </recommendedName>
</protein>
<proteinExistence type="predicted"/>
<dbReference type="Pfam" id="PF00188">
    <property type="entry name" value="CAP"/>
    <property type="match status" value="1"/>
</dbReference>
<dbReference type="RefSeq" id="WP_154487092.1">
    <property type="nucleotide sequence ID" value="NZ_VUMW01000020.1"/>
</dbReference>
<evidence type="ECO:0000313" key="6">
    <source>
        <dbReference type="Proteomes" id="UP000452141"/>
    </source>
</evidence>
<evidence type="ECO:0000313" key="5">
    <source>
        <dbReference type="EMBL" id="MST80212.1"/>
    </source>
</evidence>
<accession>A0A844FPV5</accession>
<feature type="chain" id="PRO_5032445555" description="SCP domain-containing protein" evidence="1">
    <location>
        <begin position="28"/>
        <end position="448"/>
    </location>
</feature>